<proteinExistence type="inferred from homology"/>
<comment type="cofactor">
    <cofactor evidence="1">
        <name>pyridoxal 5'-phosphate</name>
        <dbReference type="ChEBI" id="CHEBI:597326"/>
    </cofactor>
</comment>
<evidence type="ECO:0000256" key="1">
    <source>
        <dbReference type="ARBA" id="ARBA00001933"/>
    </source>
</evidence>
<dbReference type="Pfam" id="PF00155">
    <property type="entry name" value="Aminotran_1_2"/>
    <property type="match status" value="1"/>
</dbReference>
<dbReference type="InterPro" id="IPR004839">
    <property type="entry name" value="Aminotransferase_I/II_large"/>
</dbReference>
<gene>
    <name evidence="7" type="ORF">BVG16_24570</name>
</gene>
<comment type="caution">
    <text evidence="7">The sequence shown here is derived from an EMBL/GenBank/DDBJ whole genome shotgun (WGS) entry which is preliminary data.</text>
</comment>
<dbReference type="EC" id="4.4.1.13" evidence="2"/>
<keyword evidence="8" id="KW-1185">Reference proteome</keyword>
<dbReference type="InterPro" id="IPR051798">
    <property type="entry name" value="Class-II_PLP-Dep_Aminotrans"/>
</dbReference>
<name>A0A1T2X369_9BACL</name>
<keyword evidence="7" id="KW-0032">Aminotransferase</keyword>
<dbReference type="GO" id="GO:0008483">
    <property type="term" value="F:transaminase activity"/>
    <property type="evidence" value="ECO:0007669"/>
    <property type="project" value="UniProtKB-KW"/>
</dbReference>
<evidence type="ECO:0000259" key="6">
    <source>
        <dbReference type="Pfam" id="PF00155"/>
    </source>
</evidence>
<sequence>MNSFFDQITNRFGTNSDKWEPVGQQFGHHQIALSVADMDLRISPAIQDVVMHMAEHGIYGYTNAYASYYDAVQRWMRDAYQWPIEQDWIVFCPRIVQAVSLIIQHFTQETDRVLIHTPSYFPLQSAVTRNHRTLVESPLLLKDGRYEINFEEMEQHMREGIKILLWVSPQNPTGRVWTRQELERVAALCIKYDVLLVSDDIHADFVHPGHEHTVIARLSDEIAARSIICTSPAKTFNLAGLAVSNIIIPNQQLRDQFKKVLLQTGIFDPTYFAVPALEAAYTKSDVWLEELLLYIQGNIKYAEQFIADHMPELKVIQPEGTYLLWVDCRGISENESVLKQWIEVEAGVTLCFGTAYGAIGEGYVRINLGTPRPLLQQGLERMLAAYPKKSITL</sequence>
<keyword evidence="3" id="KW-0663">Pyridoxal phosphate</keyword>
<dbReference type="InterPro" id="IPR027619">
    <property type="entry name" value="C-S_lyase_PatB-like"/>
</dbReference>
<evidence type="ECO:0000313" key="8">
    <source>
        <dbReference type="Proteomes" id="UP000190188"/>
    </source>
</evidence>
<dbReference type="OrthoDB" id="9802872at2"/>
<dbReference type="InterPro" id="IPR015424">
    <property type="entry name" value="PyrdxlP-dep_Trfase"/>
</dbReference>
<dbReference type="SUPFAM" id="SSF53383">
    <property type="entry name" value="PLP-dependent transferases"/>
    <property type="match status" value="1"/>
</dbReference>
<comment type="similarity">
    <text evidence="5">Belongs to the class-II pyridoxal-phosphate-dependent aminotransferase family. MalY/PatB cystathionine beta-lyase subfamily.</text>
</comment>
<protein>
    <recommendedName>
        <fullName evidence="2">cysteine-S-conjugate beta-lyase</fullName>
        <ecNumber evidence="2">4.4.1.13</ecNumber>
    </recommendedName>
</protein>
<dbReference type="AlphaFoldDB" id="A0A1T2X369"/>
<dbReference type="Gene3D" id="3.40.640.10">
    <property type="entry name" value="Type I PLP-dependent aspartate aminotransferase-like (Major domain)"/>
    <property type="match status" value="1"/>
</dbReference>
<reference evidence="7 8" key="1">
    <citation type="submission" date="2017-01" db="EMBL/GenBank/DDBJ databases">
        <title>Genome analysis of Paenibacillus selenitrireducens ES3-24.</title>
        <authorList>
            <person name="Xu D."/>
            <person name="Yao R."/>
            <person name="Zheng S."/>
        </authorList>
    </citation>
    <scope>NUCLEOTIDE SEQUENCE [LARGE SCALE GENOMIC DNA]</scope>
    <source>
        <strain evidence="7 8">ES3-24</strain>
    </source>
</reference>
<keyword evidence="4" id="KW-0456">Lyase</keyword>
<accession>A0A1T2X369</accession>
<dbReference type="RefSeq" id="WP_078501848.1">
    <property type="nucleotide sequence ID" value="NZ_MSZX01000011.1"/>
</dbReference>
<evidence type="ECO:0000256" key="3">
    <source>
        <dbReference type="ARBA" id="ARBA00022898"/>
    </source>
</evidence>
<dbReference type="GO" id="GO:0030170">
    <property type="term" value="F:pyridoxal phosphate binding"/>
    <property type="evidence" value="ECO:0007669"/>
    <property type="project" value="InterPro"/>
</dbReference>
<dbReference type="Proteomes" id="UP000190188">
    <property type="component" value="Unassembled WGS sequence"/>
</dbReference>
<dbReference type="NCBIfam" id="TIGR04350">
    <property type="entry name" value="C_S_lyase_PatB"/>
    <property type="match status" value="1"/>
</dbReference>
<dbReference type="PANTHER" id="PTHR43525">
    <property type="entry name" value="PROTEIN MALY"/>
    <property type="match status" value="1"/>
</dbReference>
<dbReference type="InterPro" id="IPR015421">
    <property type="entry name" value="PyrdxlP-dep_Trfase_major"/>
</dbReference>
<keyword evidence="7" id="KW-0808">Transferase</keyword>
<dbReference type="EMBL" id="MSZX01000011">
    <property type="protein sequence ID" value="OPA74302.1"/>
    <property type="molecule type" value="Genomic_DNA"/>
</dbReference>
<organism evidence="7 8">
    <name type="scientific">Paenibacillus selenitireducens</name>
    <dbReference type="NCBI Taxonomy" id="1324314"/>
    <lineage>
        <taxon>Bacteria</taxon>
        <taxon>Bacillati</taxon>
        <taxon>Bacillota</taxon>
        <taxon>Bacilli</taxon>
        <taxon>Bacillales</taxon>
        <taxon>Paenibacillaceae</taxon>
        <taxon>Paenibacillus</taxon>
    </lineage>
</organism>
<evidence type="ECO:0000313" key="7">
    <source>
        <dbReference type="EMBL" id="OPA74302.1"/>
    </source>
</evidence>
<evidence type="ECO:0000256" key="2">
    <source>
        <dbReference type="ARBA" id="ARBA00012224"/>
    </source>
</evidence>
<evidence type="ECO:0000256" key="4">
    <source>
        <dbReference type="ARBA" id="ARBA00023239"/>
    </source>
</evidence>
<dbReference type="CDD" id="cd00609">
    <property type="entry name" value="AAT_like"/>
    <property type="match status" value="1"/>
</dbReference>
<evidence type="ECO:0000256" key="5">
    <source>
        <dbReference type="ARBA" id="ARBA00037974"/>
    </source>
</evidence>
<dbReference type="InterPro" id="IPR015422">
    <property type="entry name" value="PyrdxlP-dep_Trfase_small"/>
</dbReference>
<feature type="domain" description="Aminotransferase class I/classII large" evidence="6">
    <location>
        <begin position="53"/>
        <end position="381"/>
    </location>
</feature>
<dbReference type="PANTHER" id="PTHR43525:SF1">
    <property type="entry name" value="PROTEIN MALY"/>
    <property type="match status" value="1"/>
</dbReference>
<dbReference type="STRING" id="1324314.BVG16_24570"/>
<dbReference type="Gene3D" id="3.90.1150.10">
    <property type="entry name" value="Aspartate Aminotransferase, domain 1"/>
    <property type="match status" value="1"/>
</dbReference>
<dbReference type="GO" id="GO:0047804">
    <property type="term" value="F:cysteine-S-conjugate beta-lyase activity"/>
    <property type="evidence" value="ECO:0007669"/>
    <property type="project" value="UniProtKB-EC"/>
</dbReference>